<dbReference type="GeneID" id="42052922"/>
<name>A0A1L7VT72_FUSPR</name>
<dbReference type="Proteomes" id="UP000183971">
    <property type="component" value="Unassembled WGS sequence"/>
</dbReference>
<evidence type="ECO:0000256" key="1">
    <source>
        <dbReference type="SAM" id="Phobius"/>
    </source>
</evidence>
<keyword evidence="1" id="KW-1133">Transmembrane helix</keyword>
<proteinExistence type="predicted"/>
<keyword evidence="1" id="KW-0812">Transmembrane</keyword>
<dbReference type="AlphaFoldDB" id="A0A1L7VT72"/>
<gene>
    <name evidence="2" type="ORF">FPRO_08044</name>
</gene>
<comment type="caution">
    <text evidence="2">The sequence shown here is derived from an EMBL/GenBank/DDBJ whole genome shotgun (WGS) entry which is preliminary data.</text>
</comment>
<dbReference type="EMBL" id="FJOF01000007">
    <property type="protein sequence ID" value="CZR43040.1"/>
    <property type="molecule type" value="Genomic_DNA"/>
</dbReference>
<sequence>MPMGMARSRRRQDVGQFPSLGSSTAWYLALTLAIWSVILSTWVWMLGFKVLVGEKLLLAFVTQDPAAGQ</sequence>
<dbReference type="RefSeq" id="XP_031083631.1">
    <property type="nucleotide sequence ID" value="XM_031233834.1"/>
</dbReference>
<organism evidence="2 3">
    <name type="scientific">Fusarium proliferatum (strain ET1)</name>
    <name type="common">Orchid endophyte fungus</name>
    <dbReference type="NCBI Taxonomy" id="1227346"/>
    <lineage>
        <taxon>Eukaryota</taxon>
        <taxon>Fungi</taxon>
        <taxon>Dikarya</taxon>
        <taxon>Ascomycota</taxon>
        <taxon>Pezizomycotina</taxon>
        <taxon>Sordariomycetes</taxon>
        <taxon>Hypocreomycetidae</taxon>
        <taxon>Hypocreales</taxon>
        <taxon>Nectriaceae</taxon>
        <taxon>Fusarium</taxon>
        <taxon>Fusarium fujikuroi species complex</taxon>
    </lineage>
</organism>
<dbReference type="VEuPathDB" id="FungiDB:FPRO_08044"/>
<evidence type="ECO:0000313" key="2">
    <source>
        <dbReference type="EMBL" id="CZR43040.1"/>
    </source>
</evidence>
<evidence type="ECO:0000313" key="3">
    <source>
        <dbReference type="Proteomes" id="UP000183971"/>
    </source>
</evidence>
<keyword evidence="3" id="KW-1185">Reference proteome</keyword>
<protein>
    <submittedName>
        <fullName evidence="2">Uncharacterized protein</fullName>
    </submittedName>
</protein>
<accession>A0A1L7VT72</accession>
<feature type="transmembrane region" description="Helical" evidence="1">
    <location>
        <begin position="25"/>
        <end position="48"/>
    </location>
</feature>
<keyword evidence="1" id="KW-0472">Membrane</keyword>
<reference evidence="3" key="1">
    <citation type="journal article" date="2016" name="Genome Biol. Evol.">
        <title>Comparative 'omics' of the Fusarium fujikuroi species complex highlights differences in genetic potential and metabolite synthesis.</title>
        <authorList>
            <person name="Niehaus E.-M."/>
            <person name="Muensterkoetter M."/>
            <person name="Proctor R.H."/>
            <person name="Brown D.W."/>
            <person name="Sharon A."/>
            <person name="Idan Y."/>
            <person name="Oren-Young L."/>
            <person name="Sieber C.M."/>
            <person name="Novak O."/>
            <person name="Pencik A."/>
            <person name="Tarkowska D."/>
            <person name="Hromadova K."/>
            <person name="Freeman S."/>
            <person name="Maymon M."/>
            <person name="Elazar M."/>
            <person name="Youssef S.A."/>
            <person name="El-Shabrawy E.S.M."/>
            <person name="Shalaby A.B.A."/>
            <person name="Houterman P."/>
            <person name="Brock N.L."/>
            <person name="Burkhardt I."/>
            <person name="Tsavkelova E.A."/>
            <person name="Dickschat J.S."/>
            <person name="Galuszka P."/>
            <person name="Gueldener U."/>
            <person name="Tudzynski B."/>
        </authorList>
    </citation>
    <scope>NUCLEOTIDE SEQUENCE [LARGE SCALE GENOMIC DNA]</scope>
    <source>
        <strain evidence="3">ET1</strain>
    </source>
</reference>